<keyword evidence="1" id="KW-0732">Signal</keyword>
<reference evidence="2" key="1">
    <citation type="submission" date="2022-06" db="EMBL/GenBank/DDBJ databases">
        <title>Genome Sequence of Candolleomyces eurysporus.</title>
        <authorList>
            <person name="Buettner E."/>
        </authorList>
    </citation>
    <scope>NUCLEOTIDE SEQUENCE</scope>
    <source>
        <strain evidence="2">VTCC 930004</strain>
    </source>
</reference>
<protein>
    <submittedName>
        <fullName evidence="2">Uncharacterized protein</fullName>
    </submittedName>
</protein>
<dbReference type="Proteomes" id="UP001140091">
    <property type="component" value="Unassembled WGS sequence"/>
</dbReference>
<comment type="caution">
    <text evidence="2">The sequence shown here is derived from an EMBL/GenBank/DDBJ whole genome shotgun (WGS) entry which is preliminary data.</text>
</comment>
<feature type="signal peptide" evidence="1">
    <location>
        <begin position="1"/>
        <end position="24"/>
    </location>
</feature>
<dbReference type="EMBL" id="JANBPK010001232">
    <property type="protein sequence ID" value="KAJ2924284.1"/>
    <property type="molecule type" value="Genomic_DNA"/>
</dbReference>
<evidence type="ECO:0000256" key="1">
    <source>
        <dbReference type="SAM" id="SignalP"/>
    </source>
</evidence>
<accession>A0A9W8J0W9</accession>
<evidence type="ECO:0000313" key="2">
    <source>
        <dbReference type="EMBL" id="KAJ2924284.1"/>
    </source>
</evidence>
<organism evidence="2 3">
    <name type="scientific">Candolleomyces eurysporus</name>
    <dbReference type="NCBI Taxonomy" id="2828524"/>
    <lineage>
        <taxon>Eukaryota</taxon>
        <taxon>Fungi</taxon>
        <taxon>Dikarya</taxon>
        <taxon>Basidiomycota</taxon>
        <taxon>Agaricomycotina</taxon>
        <taxon>Agaricomycetes</taxon>
        <taxon>Agaricomycetidae</taxon>
        <taxon>Agaricales</taxon>
        <taxon>Agaricineae</taxon>
        <taxon>Psathyrellaceae</taxon>
        <taxon>Candolleomyces</taxon>
    </lineage>
</organism>
<keyword evidence="3" id="KW-1185">Reference proteome</keyword>
<feature type="non-terminal residue" evidence="2">
    <location>
        <position position="207"/>
    </location>
</feature>
<proteinExistence type="predicted"/>
<name>A0A9W8J0W9_9AGAR</name>
<gene>
    <name evidence="2" type="ORF">H1R20_g12814</name>
</gene>
<feature type="chain" id="PRO_5040804753" evidence="1">
    <location>
        <begin position="25"/>
        <end position="207"/>
    </location>
</feature>
<dbReference type="OrthoDB" id="2819201at2759"/>
<dbReference type="AlphaFoldDB" id="A0A9W8J0W9"/>
<evidence type="ECO:0000313" key="3">
    <source>
        <dbReference type="Proteomes" id="UP001140091"/>
    </source>
</evidence>
<sequence>MKNVILPRLLVIFYIFLSLPKALAVPTAIYVSVKQEVLSNTSVGRHPASGCSGSESSLAVTQSVVEPGLVKPADDFNVWLKANGPKYEKICFYSGASGDTLVYDRMDDIAWEKGCTWIDALIEDFDDKLSTEGWTDNQWKMLSTTLAKVAHDEAIVILGEWTRPGNMWDTIEWPILQNSDLVTKVAQYTMDSTAEHKTGNPTYIKMP</sequence>